<reference evidence="3 5" key="2">
    <citation type="journal article" date="2013" name="Nature">
        <title>Insights into bilaterian evolution from three spiralian genomes.</title>
        <authorList>
            <person name="Simakov O."/>
            <person name="Marletaz F."/>
            <person name="Cho S.J."/>
            <person name="Edsinger-Gonzales E."/>
            <person name="Havlak P."/>
            <person name="Hellsten U."/>
            <person name="Kuo D.H."/>
            <person name="Larsson T."/>
            <person name="Lv J."/>
            <person name="Arendt D."/>
            <person name="Savage R."/>
            <person name="Osoegawa K."/>
            <person name="de Jong P."/>
            <person name="Grimwood J."/>
            <person name="Chapman J.A."/>
            <person name="Shapiro H."/>
            <person name="Aerts A."/>
            <person name="Otillar R.P."/>
            <person name="Terry A.Y."/>
            <person name="Boore J.L."/>
            <person name="Grigoriev I.V."/>
            <person name="Lindberg D.R."/>
            <person name="Seaver E.C."/>
            <person name="Weisblat D.A."/>
            <person name="Putnam N.H."/>
            <person name="Rokhsar D.S."/>
        </authorList>
    </citation>
    <scope>NUCLEOTIDE SEQUENCE</scope>
    <source>
        <strain evidence="3 5">I ESC-2004</strain>
    </source>
</reference>
<dbReference type="EnsemblMetazoa" id="CapteT209359">
    <property type="protein sequence ID" value="CapteP209359"/>
    <property type="gene ID" value="CapteG209359"/>
</dbReference>
<feature type="compositionally biased region" description="Low complexity" evidence="1">
    <location>
        <begin position="124"/>
        <end position="137"/>
    </location>
</feature>
<protein>
    <recommendedName>
        <fullName evidence="6">Chitin-binding type-2 domain-containing protein</fullName>
    </recommendedName>
</protein>
<accession>R7TM16</accession>
<evidence type="ECO:0008006" key="6">
    <source>
        <dbReference type="Google" id="ProtNLM"/>
    </source>
</evidence>
<feature type="signal peptide" evidence="2">
    <location>
        <begin position="1"/>
        <end position="16"/>
    </location>
</feature>
<reference evidence="5" key="1">
    <citation type="submission" date="2012-12" db="EMBL/GenBank/DDBJ databases">
        <authorList>
            <person name="Hellsten U."/>
            <person name="Grimwood J."/>
            <person name="Chapman J.A."/>
            <person name="Shapiro H."/>
            <person name="Aerts A."/>
            <person name="Otillar R.P."/>
            <person name="Terry A.Y."/>
            <person name="Boore J.L."/>
            <person name="Simakov O."/>
            <person name="Marletaz F."/>
            <person name="Cho S.-J."/>
            <person name="Edsinger-Gonzales E."/>
            <person name="Havlak P."/>
            <person name="Kuo D.-H."/>
            <person name="Larsson T."/>
            <person name="Lv J."/>
            <person name="Arendt D."/>
            <person name="Savage R."/>
            <person name="Osoegawa K."/>
            <person name="de Jong P."/>
            <person name="Lindberg D.R."/>
            <person name="Seaver E.C."/>
            <person name="Weisblat D.A."/>
            <person name="Putnam N.H."/>
            <person name="Grigoriev I.V."/>
            <person name="Rokhsar D.S."/>
        </authorList>
    </citation>
    <scope>NUCLEOTIDE SEQUENCE</scope>
    <source>
        <strain evidence="5">I ESC-2004</strain>
    </source>
</reference>
<evidence type="ECO:0000313" key="5">
    <source>
        <dbReference type="Proteomes" id="UP000014760"/>
    </source>
</evidence>
<dbReference type="Proteomes" id="UP000014760">
    <property type="component" value="Unassembled WGS sequence"/>
</dbReference>
<organism evidence="3">
    <name type="scientific">Capitella teleta</name>
    <name type="common">Polychaete worm</name>
    <dbReference type="NCBI Taxonomy" id="283909"/>
    <lineage>
        <taxon>Eukaryota</taxon>
        <taxon>Metazoa</taxon>
        <taxon>Spiralia</taxon>
        <taxon>Lophotrochozoa</taxon>
        <taxon>Annelida</taxon>
        <taxon>Polychaeta</taxon>
        <taxon>Sedentaria</taxon>
        <taxon>Scolecida</taxon>
        <taxon>Capitellidae</taxon>
        <taxon>Capitella</taxon>
    </lineage>
</organism>
<sequence length="144" mass="16315">MWYLLLGLLSLPLSSAYEKDVLMDLCQYIGVKYVRDHDKPACGYVACWDRHPYTMPCAPGLKVPPLFFWGDSYPCNEKDLNLECATSPRKQEAKQQSDTNSAYYPKKQEKVKREMFSNNLTEKSTTVSANSTVATSTGEVDQNL</sequence>
<evidence type="ECO:0000313" key="3">
    <source>
        <dbReference type="EMBL" id="ELT94699.1"/>
    </source>
</evidence>
<name>R7TM16_CAPTE</name>
<evidence type="ECO:0000256" key="1">
    <source>
        <dbReference type="SAM" id="MobiDB-lite"/>
    </source>
</evidence>
<keyword evidence="5" id="KW-1185">Reference proteome</keyword>
<dbReference type="AlphaFoldDB" id="R7TM16"/>
<dbReference type="HOGENOM" id="CLU_1798288_0_0_1"/>
<gene>
    <name evidence="3" type="ORF">CAPTEDRAFT_209359</name>
</gene>
<reference evidence="4" key="3">
    <citation type="submission" date="2015-06" db="UniProtKB">
        <authorList>
            <consortium name="EnsemblMetazoa"/>
        </authorList>
    </citation>
    <scope>IDENTIFICATION</scope>
</reference>
<proteinExistence type="predicted"/>
<feature type="region of interest" description="Disordered" evidence="1">
    <location>
        <begin position="86"/>
        <end position="144"/>
    </location>
</feature>
<evidence type="ECO:0000256" key="2">
    <source>
        <dbReference type="SAM" id="SignalP"/>
    </source>
</evidence>
<feature type="compositionally biased region" description="Basic and acidic residues" evidence="1">
    <location>
        <begin position="106"/>
        <end position="115"/>
    </location>
</feature>
<keyword evidence="2" id="KW-0732">Signal</keyword>
<dbReference type="EMBL" id="AMQN01012184">
    <property type="status" value="NOT_ANNOTATED_CDS"/>
    <property type="molecule type" value="Genomic_DNA"/>
</dbReference>
<evidence type="ECO:0000313" key="4">
    <source>
        <dbReference type="EnsemblMetazoa" id="CapteP209359"/>
    </source>
</evidence>
<dbReference type="EMBL" id="KB309354">
    <property type="protein sequence ID" value="ELT94699.1"/>
    <property type="molecule type" value="Genomic_DNA"/>
</dbReference>
<feature type="chain" id="PRO_5008787135" description="Chitin-binding type-2 domain-containing protein" evidence="2">
    <location>
        <begin position="17"/>
        <end position="144"/>
    </location>
</feature>